<reference evidence="13 14" key="1">
    <citation type="submission" date="2021-01" db="EMBL/GenBank/DDBJ databases">
        <title>Whole genome shotgun sequence of Catellatospora bangladeshensis NBRC 107357.</title>
        <authorList>
            <person name="Komaki H."/>
            <person name="Tamura T."/>
        </authorList>
    </citation>
    <scope>NUCLEOTIDE SEQUENCE [LARGE SCALE GENOMIC DNA]</scope>
    <source>
        <strain evidence="13 14">NBRC 107357</strain>
    </source>
</reference>
<keyword evidence="4" id="KW-1003">Cell membrane</keyword>
<keyword evidence="9 12" id="KW-0472">Membrane</keyword>
<comment type="function">
    <text evidence="11">Mediates influx of magnesium ions. Alternates between open and closed states. Activated by low cytoplasmic Mg(2+) levels. Inactive when cytoplasmic Mg(2+) levels are high.</text>
</comment>
<dbReference type="AlphaFoldDB" id="A0A8J3NJ91"/>
<evidence type="ECO:0000256" key="5">
    <source>
        <dbReference type="ARBA" id="ARBA00022692"/>
    </source>
</evidence>
<dbReference type="EMBL" id="BONF01000016">
    <property type="protein sequence ID" value="GIF81733.1"/>
    <property type="molecule type" value="Genomic_DNA"/>
</dbReference>
<evidence type="ECO:0000313" key="14">
    <source>
        <dbReference type="Proteomes" id="UP000601223"/>
    </source>
</evidence>
<name>A0A8J3NJ91_9ACTN</name>
<dbReference type="InterPro" id="IPR045861">
    <property type="entry name" value="CorA_cytoplasmic_dom"/>
</dbReference>
<dbReference type="GO" id="GO:0050897">
    <property type="term" value="F:cobalt ion binding"/>
    <property type="evidence" value="ECO:0007669"/>
    <property type="project" value="TreeGrafter"/>
</dbReference>
<dbReference type="InterPro" id="IPR002523">
    <property type="entry name" value="MgTranspt_CorA/ZnTranspt_ZntB"/>
</dbReference>
<proteinExistence type="inferred from homology"/>
<keyword evidence="8" id="KW-0406">Ion transport</keyword>
<dbReference type="Gene3D" id="3.30.460.20">
    <property type="entry name" value="CorA soluble domain-like"/>
    <property type="match status" value="1"/>
</dbReference>
<dbReference type="GO" id="GO:0000287">
    <property type="term" value="F:magnesium ion binding"/>
    <property type="evidence" value="ECO:0007669"/>
    <property type="project" value="TreeGrafter"/>
</dbReference>
<feature type="transmembrane region" description="Helical" evidence="12">
    <location>
        <begin position="319"/>
        <end position="338"/>
    </location>
</feature>
<dbReference type="Gene3D" id="1.20.58.340">
    <property type="entry name" value="Magnesium transport protein CorA, transmembrane region"/>
    <property type="match status" value="2"/>
</dbReference>
<evidence type="ECO:0000256" key="10">
    <source>
        <dbReference type="ARBA" id="ARBA00034269"/>
    </source>
</evidence>
<keyword evidence="3" id="KW-0813">Transport</keyword>
<evidence type="ECO:0000256" key="7">
    <source>
        <dbReference type="ARBA" id="ARBA00022989"/>
    </source>
</evidence>
<dbReference type="SUPFAM" id="SSF144083">
    <property type="entry name" value="Magnesium transport protein CorA, transmembrane region"/>
    <property type="match status" value="1"/>
</dbReference>
<dbReference type="PANTHER" id="PTHR46494">
    <property type="entry name" value="CORA FAMILY METAL ION TRANSPORTER (EUROFUNG)"/>
    <property type="match status" value="1"/>
</dbReference>
<evidence type="ECO:0000256" key="1">
    <source>
        <dbReference type="ARBA" id="ARBA00004651"/>
    </source>
</evidence>
<protein>
    <submittedName>
        <fullName evidence="13">Magnesium transport protein CorA</fullName>
    </submittedName>
</protein>
<dbReference type="SUPFAM" id="SSF143865">
    <property type="entry name" value="CorA soluble domain-like"/>
    <property type="match status" value="1"/>
</dbReference>
<dbReference type="GO" id="GO:0015087">
    <property type="term" value="F:cobalt ion transmembrane transporter activity"/>
    <property type="evidence" value="ECO:0007669"/>
    <property type="project" value="TreeGrafter"/>
</dbReference>
<comment type="subcellular location">
    <subcellularLocation>
        <location evidence="1">Cell membrane</location>
        <topology evidence="1">Multi-pass membrane protein</topology>
    </subcellularLocation>
</comment>
<evidence type="ECO:0000256" key="12">
    <source>
        <dbReference type="SAM" id="Phobius"/>
    </source>
</evidence>
<evidence type="ECO:0000256" key="9">
    <source>
        <dbReference type="ARBA" id="ARBA00023136"/>
    </source>
</evidence>
<dbReference type="GO" id="GO:0005886">
    <property type="term" value="C:plasma membrane"/>
    <property type="evidence" value="ECO:0007669"/>
    <property type="project" value="UniProtKB-SubCell"/>
</dbReference>
<evidence type="ECO:0000256" key="3">
    <source>
        <dbReference type="ARBA" id="ARBA00022448"/>
    </source>
</evidence>
<comment type="similarity">
    <text evidence="2">Belongs to the CorA metal ion transporter (MIT) (TC 1.A.35) family.</text>
</comment>
<feature type="transmembrane region" description="Helical" evidence="12">
    <location>
        <begin position="350"/>
        <end position="370"/>
    </location>
</feature>
<evidence type="ECO:0000256" key="2">
    <source>
        <dbReference type="ARBA" id="ARBA00009765"/>
    </source>
</evidence>
<dbReference type="Pfam" id="PF01544">
    <property type="entry name" value="CorA"/>
    <property type="match status" value="1"/>
</dbReference>
<keyword evidence="14" id="KW-1185">Reference proteome</keyword>
<keyword evidence="7 12" id="KW-1133">Transmembrane helix</keyword>
<dbReference type="FunFam" id="1.20.58.340:FF:000004">
    <property type="entry name" value="Magnesium transport protein CorA"/>
    <property type="match status" value="1"/>
</dbReference>
<gene>
    <name evidence="13" type="primary">corA</name>
    <name evidence="13" type="ORF">Cba03nite_30820</name>
</gene>
<evidence type="ECO:0000256" key="11">
    <source>
        <dbReference type="ARBA" id="ARBA00045497"/>
    </source>
</evidence>
<evidence type="ECO:0000256" key="8">
    <source>
        <dbReference type="ARBA" id="ARBA00023065"/>
    </source>
</evidence>
<organism evidence="13 14">
    <name type="scientific">Catellatospora bangladeshensis</name>
    <dbReference type="NCBI Taxonomy" id="310355"/>
    <lineage>
        <taxon>Bacteria</taxon>
        <taxon>Bacillati</taxon>
        <taxon>Actinomycetota</taxon>
        <taxon>Actinomycetes</taxon>
        <taxon>Micromonosporales</taxon>
        <taxon>Micromonosporaceae</taxon>
        <taxon>Catellatospora</taxon>
    </lineage>
</organism>
<evidence type="ECO:0000313" key="13">
    <source>
        <dbReference type="EMBL" id="GIF81733.1"/>
    </source>
</evidence>
<comment type="caution">
    <text evidence="13">The sequence shown here is derived from an EMBL/GenBank/DDBJ whole genome shotgun (WGS) entry which is preliminary data.</text>
</comment>
<keyword evidence="5 12" id="KW-0812">Transmembrane</keyword>
<comment type="catalytic activity">
    <reaction evidence="10">
        <text>Mg(2+)(in) = Mg(2+)(out)</text>
        <dbReference type="Rhea" id="RHEA:29827"/>
        <dbReference type="ChEBI" id="CHEBI:18420"/>
    </reaction>
</comment>
<sequence length="376" mass="42343">MTVGEEQHPTGVSWAWARPLRKAAERIRPAGAAHPATPEPEPEDLSGRIVDCAVYIEGRRRPGACDYDSGLEAVRATPGAFLWLGLHEPTEADFAPIAKRFGLDELAVEAATTRRQRPKIERFADVTVFVLRTTRYVEHPELTETCEVVETGSVAIFIGERYVITVRHGPAGELAPVRADLERRPDRLALGPWAVAHAVADRLVDSYLEVAVAFENDIDELEDHVFGNQPQNRAAQIYQLKRELMEFKRAVAPLQQPLGMLAEDKEGLAKEIRRYFRDVNDHLLRTVERIVTYDDLLNSILQARLAQLSVDQNNDMRKIAAWAAMAAAQTALAGIYGMNFVYMPELQWRFGYPAILLLMLTIAVLMYRAFRRSGWL</sequence>
<evidence type="ECO:0000256" key="4">
    <source>
        <dbReference type="ARBA" id="ARBA00022475"/>
    </source>
</evidence>
<dbReference type="PANTHER" id="PTHR46494:SF1">
    <property type="entry name" value="CORA FAMILY METAL ION TRANSPORTER (EUROFUNG)"/>
    <property type="match status" value="1"/>
</dbReference>
<keyword evidence="6" id="KW-0460">Magnesium</keyword>
<evidence type="ECO:0000256" key="6">
    <source>
        <dbReference type="ARBA" id="ARBA00022842"/>
    </source>
</evidence>
<dbReference type="InterPro" id="IPR045863">
    <property type="entry name" value="CorA_TM1_TM2"/>
</dbReference>
<dbReference type="Proteomes" id="UP000601223">
    <property type="component" value="Unassembled WGS sequence"/>
</dbReference>
<dbReference type="CDD" id="cd12830">
    <property type="entry name" value="MtCorA-like"/>
    <property type="match status" value="1"/>
</dbReference>
<dbReference type="GO" id="GO:0015095">
    <property type="term" value="F:magnesium ion transmembrane transporter activity"/>
    <property type="evidence" value="ECO:0007669"/>
    <property type="project" value="TreeGrafter"/>
</dbReference>
<accession>A0A8J3NJ91</accession>